<keyword evidence="3" id="KW-1185">Reference proteome</keyword>
<sequence length="134" mass="14239">MGEIIGTLDDDDLNLWVRYPNGEGGYYGSADLQLITSTTPVTIQPGTYTAVVHPDGSMTLTSAQEAAEKQEPKPGEVWRDEDGDLFLVTDSTDEDGDRLSCYLTGTPGEVGNLDEMDTYAYPSLAAAIAAGALS</sequence>
<reference evidence="2 3" key="1">
    <citation type="submission" date="2014-03" db="EMBL/GenBank/DDBJ databases">
        <title>Draft genome sequence of Deinococcus phoenicis 1P10ME.</title>
        <authorList>
            <person name="Stepanov V.G."/>
            <person name="Vaishampayan P."/>
            <person name="Venkateswaran K."/>
            <person name="Fox G.E."/>
        </authorList>
    </citation>
    <scope>NUCLEOTIDE SEQUENCE [LARGE SCALE GENOMIC DNA]</scope>
    <source>
        <strain evidence="2 3">1P10ME</strain>
    </source>
</reference>
<organism evidence="2 3">
    <name type="scientific">Deinococcus phoenicis</name>
    <dbReference type="NCBI Taxonomy" id="1476583"/>
    <lineage>
        <taxon>Bacteria</taxon>
        <taxon>Thermotogati</taxon>
        <taxon>Deinococcota</taxon>
        <taxon>Deinococci</taxon>
        <taxon>Deinococcales</taxon>
        <taxon>Deinococcaceae</taxon>
        <taxon>Deinococcus</taxon>
    </lineage>
</organism>
<feature type="region of interest" description="Disordered" evidence="1">
    <location>
        <begin position="62"/>
        <end position="82"/>
    </location>
</feature>
<accession>A0A016QSS7</accession>
<dbReference type="AlphaFoldDB" id="A0A016QSS7"/>
<comment type="caution">
    <text evidence="2">The sequence shown here is derived from an EMBL/GenBank/DDBJ whole genome shotgun (WGS) entry which is preliminary data.</text>
</comment>
<dbReference type="PATRIC" id="fig|1476583.3.peg.688"/>
<evidence type="ECO:0000313" key="3">
    <source>
        <dbReference type="Proteomes" id="UP000020492"/>
    </source>
</evidence>
<feature type="compositionally biased region" description="Basic and acidic residues" evidence="1">
    <location>
        <begin position="66"/>
        <end position="80"/>
    </location>
</feature>
<gene>
    <name evidence="2" type="ORF">DEIPH_ctg011orf0061</name>
</gene>
<evidence type="ECO:0000256" key="1">
    <source>
        <dbReference type="SAM" id="MobiDB-lite"/>
    </source>
</evidence>
<dbReference type="Proteomes" id="UP000020492">
    <property type="component" value="Unassembled WGS sequence"/>
</dbReference>
<dbReference type="RefSeq" id="WP_152544777.1">
    <property type="nucleotide sequence ID" value="NZ_JHAC01000011.1"/>
</dbReference>
<name>A0A016QSS7_9DEIO</name>
<evidence type="ECO:0000313" key="2">
    <source>
        <dbReference type="EMBL" id="EYB69093.1"/>
    </source>
</evidence>
<protein>
    <submittedName>
        <fullName evidence="2">Uncharacterized protein</fullName>
    </submittedName>
</protein>
<dbReference type="OrthoDB" id="266279at2"/>
<dbReference type="EMBL" id="JHAC01000011">
    <property type="protein sequence ID" value="EYB69093.1"/>
    <property type="molecule type" value="Genomic_DNA"/>
</dbReference>
<proteinExistence type="predicted"/>